<dbReference type="Proteomes" id="UP000215914">
    <property type="component" value="Chromosome 2"/>
</dbReference>
<dbReference type="EMBL" id="MNCJ02000330">
    <property type="protein sequence ID" value="KAF5766941.1"/>
    <property type="molecule type" value="Genomic_DNA"/>
</dbReference>
<proteinExistence type="predicted"/>
<name>A0A251VGI6_HELAN</name>
<reference evidence="2" key="3">
    <citation type="submission" date="2020-06" db="EMBL/GenBank/DDBJ databases">
        <title>Helianthus annuus Genome sequencing and assembly Release 2.</title>
        <authorList>
            <person name="Gouzy J."/>
            <person name="Langlade N."/>
            <person name="Munos S."/>
        </authorList>
    </citation>
    <scope>NUCLEOTIDE SEQUENCE</scope>
    <source>
        <tissue evidence="2">Leaves</tissue>
    </source>
</reference>
<dbReference type="GO" id="GO:0005524">
    <property type="term" value="F:ATP binding"/>
    <property type="evidence" value="ECO:0007669"/>
    <property type="project" value="InterPro"/>
</dbReference>
<reference evidence="2 4" key="1">
    <citation type="journal article" date="2017" name="Nature">
        <title>The sunflower genome provides insights into oil metabolism, flowering and Asterid evolution.</title>
        <authorList>
            <person name="Badouin H."/>
            <person name="Gouzy J."/>
            <person name="Grassa C.J."/>
            <person name="Murat F."/>
            <person name="Staton S.E."/>
            <person name="Cottret L."/>
            <person name="Lelandais-Briere C."/>
            <person name="Owens G.L."/>
            <person name="Carrere S."/>
            <person name="Mayjonade B."/>
            <person name="Legrand L."/>
            <person name="Gill N."/>
            <person name="Kane N.C."/>
            <person name="Bowers J.E."/>
            <person name="Hubner S."/>
            <person name="Bellec A."/>
            <person name="Berard A."/>
            <person name="Berges H."/>
            <person name="Blanchet N."/>
            <person name="Boniface M.C."/>
            <person name="Brunel D."/>
            <person name="Catrice O."/>
            <person name="Chaidir N."/>
            <person name="Claudel C."/>
            <person name="Donnadieu C."/>
            <person name="Faraut T."/>
            <person name="Fievet G."/>
            <person name="Helmstetter N."/>
            <person name="King M."/>
            <person name="Knapp S.J."/>
            <person name="Lai Z."/>
            <person name="Le Paslier M.C."/>
            <person name="Lippi Y."/>
            <person name="Lorenzon L."/>
            <person name="Mandel J.R."/>
            <person name="Marage G."/>
            <person name="Marchand G."/>
            <person name="Marquand E."/>
            <person name="Bret-Mestries E."/>
            <person name="Morien E."/>
            <person name="Nambeesan S."/>
            <person name="Nguyen T."/>
            <person name="Pegot-Espagnet P."/>
            <person name="Pouilly N."/>
            <person name="Raftis F."/>
            <person name="Sallet E."/>
            <person name="Schiex T."/>
            <person name="Thomas J."/>
            <person name="Vandecasteele C."/>
            <person name="Vares D."/>
            <person name="Vear F."/>
            <person name="Vautrin S."/>
            <person name="Crespi M."/>
            <person name="Mangin B."/>
            <person name="Burke J.M."/>
            <person name="Salse J."/>
            <person name="Munos S."/>
            <person name="Vincourt P."/>
            <person name="Rieseberg L.H."/>
            <person name="Langlade N.B."/>
        </authorList>
    </citation>
    <scope>NUCLEOTIDE SEQUENCE [LARGE SCALE GENOMIC DNA]</scope>
    <source>
        <strain evidence="4">cv. SF193</strain>
        <tissue evidence="2">Leaves</tissue>
    </source>
</reference>
<evidence type="ECO:0000313" key="4">
    <source>
        <dbReference type="Proteomes" id="UP000215914"/>
    </source>
</evidence>
<dbReference type="InterPro" id="IPR011009">
    <property type="entry name" value="Kinase-like_dom_sf"/>
</dbReference>
<keyword evidence="4" id="KW-1185">Reference proteome</keyword>
<protein>
    <submittedName>
        <fullName evidence="2">Transferase</fullName>
        <ecNumber evidence="2">2.7.-.-</ecNumber>
    </submittedName>
</protein>
<accession>A0A251VGI6</accession>
<dbReference type="InParanoid" id="A0A251VGI6"/>
<dbReference type="PANTHER" id="PTHR45621">
    <property type="entry name" value="OS01G0588500 PROTEIN-RELATED"/>
    <property type="match status" value="1"/>
</dbReference>
<dbReference type="Gramene" id="mRNA:HanXRQr2_Chr15g0721381">
    <property type="protein sequence ID" value="CDS:HanXRQr2_Chr15g0721381.1"/>
    <property type="gene ID" value="HanXRQr2_Chr15g0721381"/>
</dbReference>
<dbReference type="SUPFAM" id="SSF56112">
    <property type="entry name" value="Protein kinase-like (PK-like)"/>
    <property type="match status" value="1"/>
</dbReference>
<evidence type="ECO:0000313" key="3">
    <source>
        <dbReference type="EMBL" id="OTG34747.1"/>
    </source>
</evidence>
<keyword evidence="2" id="KW-0808">Transferase</keyword>
<dbReference type="Gene3D" id="1.10.510.10">
    <property type="entry name" value="Transferase(Phosphotransferase) domain 1"/>
    <property type="match status" value="1"/>
</dbReference>
<dbReference type="InterPro" id="IPR050823">
    <property type="entry name" value="Plant_Ser_Thr_Prot_Kinase"/>
</dbReference>
<dbReference type="InterPro" id="IPR000719">
    <property type="entry name" value="Prot_kinase_dom"/>
</dbReference>
<dbReference type="GO" id="GO:0004672">
    <property type="term" value="F:protein kinase activity"/>
    <property type="evidence" value="ECO:0007669"/>
    <property type="project" value="InterPro"/>
</dbReference>
<reference evidence="3" key="2">
    <citation type="submission" date="2017-02" db="EMBL/GenBank/DDBJ databases">
        <title>Sunflower complete genome.</title>
        <authorList>
            <person name="Langlade N."/>
            <person name="Munos S."/>
        </authorList>
    </citation>
    <scope>NUCLEOTIDE SEQUENCE [LARGE SCALE GENOMIC DNA]</scope>
    <source>
        <tissue evidence="3">Leaves</tissue>
    </source>
</reference>
<evidence type="ECO:0000313" key="2">
    <source>
        <dbReference type="EMBL" id="KAF5766941.1"/>
    </source>
</evidence>
<evidence type="ECO:0000259" key="1">
    <source>
        <dbReference type="PROSITE" id="PS50011"/>
    </source>
</evidence>
<gene>
    <name evidence="3" type="ORF">HannXRQ_Chr02g0049171</name>
    <name evidence="2" type="ORF">HanXRQr2_Chr15g0721381</name>
</gene>
<dbReference type="EC" id="2.7.-.-" evidence="2"/>
<sequence>MLFMLGKIYKKNNQFFLFPIIIYYIVMKGRLNEKCEIYSFGVVLVELLTGKRIFDENLPSDSAQRVAEILKPILINKEMIIHVMDPSIHGQYSVAATRAALLANKCVMTYARHRPNANDLVNELEQIQHL</sequence>
<dbReference type="AlphaFoldDB" id="A0A251VGI6"/>
<organism evidence="3 4">
    <name type="scientific">Helianthus annuus</name>
    <name type="common">Common sunflower</name>
    <dbReference type="NCBI Taxonomy" id="4232"/>
    <lineage>
        <taxon>Eukaryota</taxon>
        <taxon>Viridiplantae</taxon>
        <taxon>Streptophyta</taxon>
        <taxon>Embryophyta</taxon>
        <taxon>Tracheophyta</taxon>
        <taxon>Spermatophyta</taxon>
        <taxon>Magnoliopsida</taxon>
        <taxon>eudicotyledons</taxon>
        <taxon>Gunneridae</taxon>
        <taxon>Pentapetalae</taxon>
        <taxon>asterids</taxon>
        <taxon>campanulids</taxon>
        <taxon>Asterales</taxon>
        <taxon>Asteraceae</taxon>
        <taxon>Asteroideae</taxon>
        <taxon>Heliantheae alliance</taxon>
        <taxon>Heliantheae</taxon>
        <taxon>Helianthus</taxon>
    </lineage>
</organism>
<dbReference type="EMBL" id="CM007891">
    <property type="protein sequence ID" value="OTG34747.1"/>
    <property type="molecule type" value="Genomic_DNA"/>
</dbReference>
<dbReference type="PROSITE" id="PS50011">
    <property type="entry name" value="PROTEIN_KINASE_DOM"/>
    <property type="match status" value="1"/>
</dbReference>
<feature type="domain" description="Protein kinase" evidence="1">
    <location>
        <begin position="1"/>
        <end position="130"/>
    </location>
</feature>